<dbReference type="SUPFAM" id="SSF101148">
    <property type="entry name" value="Plant invertase/pectin methylesterase inhibitor"/>
    <property type="match status" value="1"/>
</dbReference>
<dbReference type="GO" id="GO:0030599">
    <property type="term" value="F:pectinesterase activity"/>
    <property type="evidence" value="ECO:0007669"/>
    <property type="project" value="UniProtKB-UniRule"/>
</dbReference>
<protein>
    <recommendedName>
        <fullName evidence="4 12">Pectinesterase</fullName>
        <ecNumber evidence="4 12">3.1.1.11</ecNumber>
    </recommendedName>
</protein>
<evidence type="ECO:0000256" key="4">
    <source>
        <dbReference type="ARBA" id="ARBA00013229"/>
    </source>
</evidence>
<dbReference type="PROSITE" id="PS00503">
    <property type="entry name" value="PECTINESTERASE_2"/>
    <property type="match status" value="1"/>
</dbReference>
<keyword evidence="5 12" id="KW-0378">Hydrolase</keyword>
<dbReference type="InterPro" id="IPR006501">
    <property type="entry name" value="Pectinesterase_inhib_dom"/>
</dbReference>
<dbReference type="GO" id="GO:0004857">
    <property type="term" value="F:enzyme inhibitor activity"/>
    <property type="evidence" value="ECO:0007669"/>
    <property type="project" value="InterPro"/>
</dbReference>
<evidence type="ECO:0000256" key="5">
    <source>
        <dbReference type="ARBA" id="ARBA00022801"/>
    </source>
</evidence>
<comment type="caution">
    <text evidence="14">The sequence shown here is derived from an EMBL/GenBank/DDBJ whole genome shotgun (WGS) entry which is preliminary data.</text>
</comment>
<sequence length="591" mass="67103">MSKKVIIAVASVILVVGVVASAIATVYRKRGDNTDLHRKFNIVSNFCLYTLYQESCWHTLNSVNSTNPKEFIAKAILAAEEATNKFFNYSDSLSIQVENNSLTKMALEDCKDMMNYAIDSFKASYSNVYDSELHNINVSINDLRTWLSAGISYQQSCLDGFEHNNNMKEIMQKGIVGASELTRNALTIVTNLQNILSKFDFQLNITDTRKLLPIEKNNYPSWFSAKDRQLLTRIDNNNLKPNAIVAKDGNGQFNTIGAALVAAPKNSNVRHVIYIKAGIYNEYITVDKQYTNILMYGDGPRKTIVTGRKSVKDGGGITTWQTATFSAIGNGFIAKSMGFQNTAGPEKHQAVALRIQSDKSAFFNCRIDAYQDTLYNQVNRQFFRNCVISGTIDFIFGDSSTVIQNSLIIVRRPMDNQFNIVTAQGKDYIDENTGTVIQNCKIVPEKKLFSDRFKIATYLGRPWKKFSTTVIMESKLGDFIRPEGWISFEGLDKNNYEETIYYAEYNNHGPGSNINERVNWKGYHKINRTTAMKFTILSFLSSKENWLPLTAIPNLHEIKIKEEEEEEEEEEMNGHIKVAKRQKPIMTWTQF</sequence>
<comment type="subcellular location">
    <subcellularLocation>
        <location evidence="12">Secreted</location>
        <location evidence="12">Cell wall</location>
    </subcellularLocation>
</comment>
<proteinExistence type="inferred from homology"/>
<evidence type="ECO:0000256" key="12">
    <source>
        <dbReference type="RuleBase" id="RU000589"/>
    </source>
</evidence>
<gene>
    <name evidence="14" type="ORF">CXB51_036680</name>
</gene>
<dbReference type="EMBL" id="JAHUZN010000013">
    <property type="protein sequence ID" value="KAG8471914.1"/>
    <property type="molecule type" value="Genomic_DNA"/>
</dbReference>
<accession>A0A8J5XWB9</accession>
<comment type="similarity">
    <text evidence="2">In the N-terminal section; belongs to the PMEI family.</text>
</comment>
<dbReference type="SMART" id="SM00856">
    <property type="entry name" value="PMEI"/>
    <property type="match status" value="1"/>
</dbReference>
<dbReference type="NCBIfam" id="TIGR01614">
    <property type="entry name" value="PME_inhib"/>
    <property type="match status" value="1"/>
</dbReference>
<dbReference type="UniPathway" id="UPA00545">
    <property type="reaction ID" value="UER00823"/>
</dbReference>
<evidence type="ECO:0000256" key="3">
    <source>
        <dbReference type="ARBA" id="ARBA00007786"/>
    </source>
</evidence>
<dbReference type="CDD" id="cd15798">
    <property type="entry name" value="PMEI-like_3"/>
    <property type="match status" value="1"/>
</dbReference>
<keyword evidence="15" id="KW-1185">Reference proteome</keyword>
<dbReference type="OrthoDB" id="2019149at2759"/>
<reference evidence="14 15" key="1">
    <citation type="journal article" date="2021" name="bioRxiv">
        <title>The Gossypium anomalum genome as a resource for cotton improvement and evolutionary analysis of hybrid incompatibility.</title>
        <authorList>
            <person name="Grover C.E."/>
            <person name="Yuan D."/>
            <person name="Arick M.A."/>
            <person name="Miller E.R."/>
            <person name="Hu G."/>
            <person name="Peterson D.G."/>
            <person name="Wendel J.F."/>
            <person name="Udall J.A."/>
        </authorList>
    </citation>
    <scope>NUCLEOTIDE SEQUENCE [LARGE SCALE GENOMIC DNA]</scope>
    <source>
        <strain evidence="14">JFW-Udall</strain>
        <tissue evidence="14">Leaf</tissue>
    </source>
</reference>
<dbReference type="InterPro" id="IPR012334">
    <property type="entry name" value="Pectin_lyas_fold"/>
</dbReference>
<keyword evidence="8" id="KW-0325">Glycoprotein</keyword>
<keyword evidence="6 12" id="KW-0063">Aspartyl esterase</keyword>
<comment type="similarity">
    <text evidence="3">In the C-terminal section; belongs to the pectinesterase family.</text>
</comment>
<evidence type="ECO:0000256" key="8">
    <source>
        <dbReference type="ARBA" id="ARBA00023180"/>
    </source>
</evidence>
<keyword evidence="7" id="KW-1015">Disulfide bond</keyword>
<evidence type="ECO:0000256" key="9">
    <source>
        <dbReference type="ARBA" id="ARBA00047928"/>
    </source>
</evidence>
<dbReference type="InterPro" id="IPR035513">
    <property type="entry name" value="Invertase/methylesterase_inhib"/>
</dbReference>
<dbReference type="Pfam" id="PF04043">
    <property type="entry name" value="PMEI"/>
    <property type="match status" value="1"/>
</dbReference>
<dbReference type="Gene3D" id="1.20.140.40">
    <property type="entry name" value="Invertase/pectin methylesterase inhibitor family protein"/>
    <property type="match status" value="1"/>
</dbReference>
<dbReference type="EC" id="3.1.1.11" evidence="4 12"/>
<comment type="catalytic activity">
    <reaction evidence="9 12">
        <text>[(1-&gt;4)-alpha-D-galacturonosyl methyl ester](n) + n H2O = [(1-&gt;4)-alpha-D-galacturonosyl](n) + n methanol + n H(+)</text>
        <dbReference type="Rhea" id="RHEA:22380"/>
        <dbReference type="Rhea" id="RHEA-COMP:14570"/>
        <dbReference type="Rhea" id="RHEA-COMP:14573"/>
        <dbReference type="ChEBI" id="CHEBI:15377"/>
        <dbReference type="ChEBI" id="CHEBI:15378"/>
        <dbReference type="ChEBI" id="CHEBI:17790"/>
        <dbReference type="ChEBI" id="CHEBI:140522"/>
        <dbReference type="ChEBI" id="CHEBI:140523"/>
        <dbReference type="EC" id="3.1.1.11"/>
    </reaction>
</comment>
<comment type="pathway">
    <text evidence="1 12">Glycan metabolism; pectin degradation; 2-dehydro-3-deoxy-D-gluconate from pectin: step 1/5.</text>
</comment>
<dbReference type="Pfam" id="PF01095">
    <property type="entry name" value="Pectinesterase"/>
    <property type="match status" value="1"/>
</dbReference>
<dbReference type="InterPro" id="IPR000070">
    <property type="entry name" value="Pectinesterase_cat"/>
</dbReference>
<dbReference type="PANTHER" id="PTHR31707">
    <property type="entry name" value="PECTINESTERASE"/>
    <property type="match status" value="1"/>
</dbReference>
<keyword evidence="12" id="KW-0134">Cell wall</keyword>
<evidence type="ECO:0000256" key="10">
    <source>
        <dbReference type="ARBA" id="ARBA00057335"/>
    </source>
</evidence>
<dbReference type="FunFam" id="2.160.20.10:FF:000001">
    <property type="entry name" value="Pectinesterase"/>
    <property type="match status" value="1"/>
</dbReference>
<dbReference type="AlphaFoldDB" id="A0A8J5XWB9"/>
<dbReference type="FunFam" id="1.20.140.40:FF:000001">
    <property type="entry name" value="Pectinesterase"/>
    <property type="match status" value="1"/>
</dbReference>
<feature type="domain" description="Pectinesterase inhibitor" evidence="13">
    <location>
        <begin position="38"/>
        <end position="188"/>
    </location>
</feature>
<evidence type="ECO:0000313" key="15">
    <source>
        <dbReference type="Proteomes" id="UP000701853"/>
    </source>
</evidence>
<dbReference type="InterPro" id="IPR033131">
    <property type="entry name" value="Pectinesterase_Asp_AS"/>
</dbReference>
<keyword evidence="12" id="KW-0964">Secreted</keyword>
<evidence type="ECO:0000256" key="11">
    <source>
        <dbReference type="PROSITE-ProRule" id="PRU10040"/>
    </source>
</evidence>
<organism evidence="14 15">
    <name type="scientific">Gossypium anomalum</name>
    <dbReference type="NCBI Taxonomy" id="47600"/>
    <lineage>
        <taxon>Eukaryota</taxon>
        <taxon>Viridiplantae</taxon>
        <taxon>Streptophyta</taxon>
        <taxon>Embryophyta</taxon>
        <taxon>Tracheophyta</taxon>
        <taxon>Spermatophyta</taxon>
        <taxon>Magnoliopsida</taxon>
        <taxon>eudicotyledons</taxon>
        <taxon>Gunneridae</taxon>
        <taxon>Pentapetalae</taxon>
        <taxon>rosids</taxon>
        <taxon>malvids</taxon>
        <taxon>Malvales</taxon>
        <taxon>Malvaceae</taxon>
        <taxon>Malvoideae</taxon>
        <taxon>Gossypium</taxon>
    </lineage>
</organism>
<keyword evidence="12" id="KW-0961">Cell wall biogenesis/degradation</keyword>
<dbReference type="GO" id="GO:0042545">
    <property type="term" value="P:cell wall modification"/>
    <property type="evidence" value="ECO:0007669"/>
    <property type="project" value="UniProtKB-UniRule"/>
</dbReference>
<evidence type="ECO:0000256" key="2">
    <source>
        <dbReference type="ARBA" id="ARBA00006027"/>
    </source>
</evidence>
<dbReference type="GO" id="GO:0045490">
    <property type="term" value="P:pectin catabolic process"/>
    <property type="evidence" value="ECO:0007669"/>
    <property type="project" value="UniProtKB-UniRule"/>
</dbReference>
<evidence type="ECO:0000256" key="7">
    <source>
        <dbReference type="ARBA" id="ARBA00023157"/>
    </source>
</evidence>
<dbReference type="PROSITE" id="PS00800">
    <property type="entry name" value="PECTINESTERASE_1"/>
    <property type="match status" value="1"/>
</dbReference>
<dbReference type="Proteomes" id="UP000701853">
    <property type="component" value="Chromosome 13"/>
</dbReference>
<dbReference type="InterPro" id="IPR011050">
    <property type="entry name" value="Pectin_lyase_fold/virulence"/>
</dbReference>
<evidence type="ECO:0000259" key="13">
    <source>
        <dbReference type="SMART" id="SM00856"/>
    </source>
</evidence>
<dbReference type="Gene3D" id="2.160.20.10">
    <property type="entry name" value="Single-stranded right-handed beta-helix, Pectin lyase-like"/>
    <property type="match status" value="1"/>
</dbReference>
<evidence type="ECO:0000256" key="6">
    <source>
        <dbReference type="ARBA" id="ARBA00023085"/>
    </source>
</evidence>
<feature type="active site" evidence="11">
    <location>
        <position position="393"/>
    </location>
</feature>
<name>A0A8J5XWB9_9ROSI</name>
<dbReference type="SUPFAM" id="SSF51126">
    <property type="entry name" value="Pectin lyase-like"/>
    <property type="match status" value="1"/>
</dbReference>
<evidence type="ECO:0000313" key="14">
    <source>
        <dbReference type="EMBL" id="KAG8471914.1"/>
    </source>
</evidence>
<comment type="function">
    <text evidence="10 12">Acts in the modification of cell walls via demethylesterification of cell wall pectin.</text>
</comment>
<evidence type="ECO:0000256" key="1">
    <source>
        <dbReference type="ARBA" id="ARBA00005184"/>
    </source>
</evidence>
<dbReference type="InterPro" id="IPR018040">
    <property type="entry name" value="Pectinesterase_Tyr_AS"/>
</dbReference>